<dbReference type="KEGG" id="bbh:BN112_3736"/>
<dbReference type="InterPro" id="IPR029017">
    <property type="entry name" value="Enolase-like_N"/>
</dbReference>
<dbReference type="SUPFAM" id="SSF51604">
    <property type="entry name" value="Enolase C-terminal domain-like"/>
    <property type="match status" value="1"/>
</dbReference>
<evidence type="ECO:0000313" key="5">
    <source>
        <dbReference type="EMBL" id="CCJ55650.1"/>
    </source>
</evidence>
<dbReference type="SMART" id="SM00922">
    <property type="entry name" value="MR_MLE"/>
    <property type="match status" value="1"/>
</dbReference>
<dbReference type="Pfam" id="PF02746">
    <property type="entry name" value="MR_MLE_N"/>
    <property type="match status" value="1"/>
</dbReference>
<evidence type="ECO:0000313" key="6">
    <source>
        <dbReference type="Proteomes" id="UP000007564"/>
    </source>
</evidence>
<keyword evidence="2" id="KW-0479">Metal-binding</keyword>
<dbReference type="Gene3D" id="3.20.20.120">
    <property type="entry name" value="Enolase-like C-terminal domain"/>
    <property type="match status" value="1"/>
</dbReference>
<dbReference type="GO" id="GO:0009063">
    <property type="term" value="P:amino acid catabolic process"/>
    <property type="evidence" value="ECO:0007669"/>
    <property type="project" value="InterPro"/>
</dbReference>
<dbReference type="RefSeq" id="WP_003815495.1">
    <property type="nucleotide sequence ID" value="NC_019382.1"/>
</dbReference>
<dbReference type="InterPro" id="IPR029065">
    <property type="entry name" value="Enolase_C-like"/>
</dbReference>
<organism evidence="5 6">
    <name type="scientific">Bordetella bronchiseptica 253</name>
    <dbReference type="NCBI Taxonomy" id="568707"/>
    <lineage>
        <taxon>Bacteria</taxon>
        <taxon>Pseudomonadati</taxon>
        <taxon>Pseudomonadota</taxon>
        <taxon>Betaproteobacteria</taxon>
        <taxon>Burkholderiales</taxon>
        <taxon>Alcaligenaceae</taxon>
        <taxon>Bordetella</taxon>
    </lineage>
</organism>
<dbReference type="PANTHER" id="PTHR13794">
    <property type="entry name" value="ENOLASE SUPERFAMILY, MANDELATE RACEMASE"/>
    <property type="match status" value="1"/>
</dbReference>
<dbReference type="CDD" id="cd03316">
    <property type="entry name" value="MR_like"/>
    <property type="match status" value="1"/>
</dbReference>
<evidence type="ECO:0000256" key="3">
    <source>
        <dbReference type="ARBA" id="ARBA00022842"/>
    </source>
</evidence>
<dbReference type="Pfam" id="PF13378">
    <property type="entry name" value="MR_MLE_C"/>
    <property type="match status" value="1"/>
</dbReference>
<dbReference type="InterPro" id="IPR013341">
    <property type="entry name" value="Mandelate_racemase_N_dom"/>
</dbReference>
<dbReference type="PANTHER" id="PTHR13794:SF58">
    <property type="entry name" value="MITOCHONDRIAL ENOLASE SUPERFAMILY MEMBER 1"/>
    <property type="match status" value="1"/>
</dbReference>
<dbReference type="SFLD" id="SFLDS00001">
    <property type="entry name" value="Enolase"/>
    <property type="match status" value="1"/>
</dbReference>
<protein>
    <submittedName>
        <fullName evidence="5">Putative mandelate racemase</fullName>
    </submittedName>
</protein>
<dbReference type="SFLD" id="SFLDG00179">
    <property type="entry name" value="mandelate_racemase"/>
    <property type="match status" value="1"/>
</dbReference>
<feature type="domain" description="Mandelate racemase/muconate lactonizing enzyme C-terminal" evidence="4">
    <location>
        <begin position="150"/>
        <end position="246"/>
    </location>
</feature>
<name>A0A0C6P7W7_BORBO</name>
<evidence type="ECO:0000256" key="2">
    <source>
        <dbReference type="ARBA" id="ARBA00022723"/>
    </source>
</evidence>
<evidence type="ECO:0000256" key="1">
    <source>
        <dbReference type="ARBA" id="ARBA00001946"/>
    </source>
</evidence>
<dbReference type="Proteomes" id="UP000007564">
    <property type="component" value="Chromosome"/>
</dbReference>
<proteinExistence type="predicted"/>
<dbReference type="OrthoDB" id="8609034at2"/>
<dbReference type="Gene3D" id="3.30.390.10">
    <property type="entry name" value="Enolase-like, N-terminal domain"/>
    <property type="match status" value="1"/>
</dbReference>
<dbReference type="EMBL" id="HE965806">
    <property type="protein sequence ID" value="CCJ55650.1"/>
    <property type="molecule type" value="Genomic_DNA"/>
</dbReference>
<comment type="cofactor">
    <cofactor evidence="1">
        <name>Mg(2+)</name>
        <dbReference type="ChEBI" id="CHEBI:18420"/>
    </cofactor>
</comment>
<dbReference type="AlphaFoldDB" id="A0A0C6P7W7"/>
<dbReference type="HOGENOM" id="CLU_030273_3_0_4"/>
<gene>
    <name evidence="5" type="ORF">BN112_3736</name>
</gene>
<dbReference type="SMR" id="A0A0C6P7W7"/>
<dbReference type="InterPro" id="IPR046945">
    <property type="entry name" value="RHMD-like"/>
</dbReference>
<dbReference type="PROSITE" id="PS00908">
    <property type="entry name" value="MR_MLE_1"/>
    <property type="match status" value="1"/>
</dbReference>
<dbReference type="SUPFAM" id="SSF54826">
    <property type="entry name" value="Enolase N-terminal domain-like"/>
    <property type="match status" value="1"/>
</dbReference>
<sequence>MKITEVKAHALSTPIPERMRVESGAGLKLNRQMILVEVRTDEGVTGVGSPSGPYDLAVLKRAIEDVIGPQLIGEDPANINYLWHKVFHGEVSRNLGHRSVGIAAMSGVDIALWDLKGRAMNQPIYQLLGGKFHTRGVRAYASSIYWDLTPDQAADELAGWVEQGFTAAKLKVGRAPRKDAANLRAMRQRVGADVEILVDANQSLGRHDALAMLRILDEAGCYWFEEPLSIDDIEGHRILRAQGTPVRIATGENLYTRNAFNDYIRNDAIDVLQADASRAGGITEALAISASAASAHLAWNPHTFNDIITVAANLHLVAASPHPAMFEWDITHNDLMTRLASYDLKLENGLVQPPQGPGLGFEIDWDFVAAHAWKGEPAIGAGHGMKK</sequence>
<dbReference type="GO" id="GO:0016052">
    <property type="term" value="P:carbohydrate catabolic process"/>
    <property type="evidence" value="ECO:0007669"/>
    <property type="project" value="TreeGrafter"/>
</dbReference>
<dbReference type="InterPro" id="IPR013342">
    <property type="entry name" value="Mandelate_racemase_C"/>
</dbReference>
<dbReference type="InterPro" id="IPR036849">
    <property type="entry name" value="Enolase-like_C_sf"/>
</dbReference>
<dbReference type="GeneID" id="56476814"/>
<dbReference type="GO" id="GO:0000287">
    <property type="term" value="F:magnesium ion binding"/>
    <property type="evidence" value="ECO:0007669"/>
    <property type="project" value="TreeGrafter"/>
</dbReference>
<accession>A0A0C6P7W7</accession>
<dbReference type="InterPro" id="IPR018110">
    <property type="entry name" value="Mandel_Rmase/mucon_lact_enz_CS"/>
</dbReference>
<evidence type="ECO:0000259" key="4">
    <source>
        <dbReference type="SMART" id="SM00922"/>
    </source>
</evidence>
<keyword evidence="3" id="KW-0460">Magnesium</keyword>
<reference evidence="5 6" key="1">
    <citation type="journal article" date="2012" name="BMC Genomics">
        <title>Comparative genomics of the classical Bordetella subspecies: the evolution and exchange of virulence-associated diversity amongst closely related pathogens.</title>
        <authorList>
            <person name="Park J."/>
            <person name="Zhang Y."/>
            <person name="Buboltz A.M."/>
            <person name="Zhang X."/>
            <person name="Schuster S.C."/>
            <person name="Ahuja U."/>
            <person name="Liu M."/>
            <person name="Miller J.F."/>
            <person name="Sebaihia M."/>
            <person name="Bentley S.D."/>
            <person name="Parkhill J."/>
            <person name="Harvill E.T."/>
        </authorList>
    </citation>
    <scope>NUCLEOTIDE SEQUENCE [LARGE SCALE GENOMIC DNA]</scope>
    <source>
        <strain evidence="5 6">253</strain>
    </source>
</reference>
<dbReference type="GO" id="GO:0016836">
    <property type="term" value="F:hydro-lyase activity"/>
    <property type="evidence" value="ECO:0007669"/>
    <property type="project" value="TreeGrafter"/>
</dbReference>